<evidence type="ECO:0000259" key="1">
    <source>
        <dbReference type="Pfam" id="PF26372"/>
    </source>
</evidence>
<dbReference type="AlphaFoldDB" id="A0ABD5KZ48"/>
<proteinExistence type="predicted"/>
<feature type="domain" description="DUF8096" evidence="1">
    <location>
        <begin position="13"/>
        <end position="56"/>
    </location>
</feature>
<dbReference type="InterPro" id="IPR058409">
    <property type="entry name" value="DUF8096"/>
</dbReference>
<evidence type="ECO:0000313" key="2">
    <source>
        <dbReference type="EMBL" id="MEN3156536.1"/>
    </source>
</evidence>
<name>A0ABD5KZ48_PRIAR</name>
<reference evidence="2 3" key="1">
    <citation type="submission" date="2024-05" db="EMBL/GenBank/DDBJ databases">
        <title>The mechanism of isolation and screening of efficient mineral weathering bacteria priestia aryabhattai c4-10 with weathered biotite.</title>
        <authorList>
            <person name="Yang S."/>
        </authorList>
    </citation>
    <scope>NUCLEOTIDE SEQUENCE [LARGE SCALE GENOMIC DNA]</scope>
    <source>
        <strain evidence="2 3">C4-10</strain>
    </source>
</reference>
<reference evidence="2 3" key="2">
    <citation type="submission" date="2024-05" db="EMBL/GenBank/DDBJ databases">
        <authorList>
            <person name="Zheng X."/>
        </authorList>
    </citation>
    <scope>NUCLEOTIDE SEQUENCE [LARGE SCALE GENOMIC DNA]</scope>
    <source>
        <strain evidence="2 3">C4-10</strain>
    </source>
</reference>
<protein>
    <recommendedName>
        <fullName evidence="1">DUF8096 domain-containing protein</fullName>
    </recommendedName>
</protein>
<accession>A0ABD5KZ48</accession>
<dbReference type="EMBL" id="JBDIVD010000003">
    <property type="protein sequence ID" value="MEN3156536.1"/>
    <property type="molecule type" value="Genomic_DNA"/>
</dbReference>
<dbReference type="Pfam" id="PF26372">
    <property type="entry name" value="DUF8096"/>
    <property type="match status" value="1"/>
</dbReference>
<evidence type="ECO:0000313" key="3">
    <source>
        <dbReference type="Proteomes" id="UP001418804"/>
    </source>
</evidence>
<sequence>MEEKQQQEIDLEKVYDYVEFPDKVSGRCDNCNSSYFKSSVKGGVFLRECRDCGMKKKYLSVQSYIEHKEGFLPFFVHLIFLRLFKIWKLQFARRLLGVTVL</sequence>
<comment type="caution">
    <text evidence="2">The sequence shown here is derived from an EMBL/GenBank/DDBJ whole genome shotgun (WGS) entry which is preliminary data.</text>
</comment>
<dbReference type="RefSeq" id="WP_345936469.1">
    <property type="nucleotide sequence ID" value="NZ_JBDIVD010000003.1"/>
</dbReference>
<gene>
    <name evidence="2" type="ORF">ABDD91_27230</name>
</gene>
<organism evidence="2 3">
    <name type="scientific">Priestia aryabhattai</name>
    <name type="common">Bacillus aryabhattai</name>
    <dbReference type="NCBI Taxonomy" id="412384"/>
    <lineage>
        <taxon>Bacteria</taxon>
        <taxon>Bacillati</taxon>
        <taxon>Bacillota</taxon>
        <taxon>Bacilli</taxon>
        <taxon>Bacillales</taxon>
        <taxon>Bacillaceae</taxon>
        <taxon>Priestia</taxon>
    </lineage>
</organism>
<dbReference type="Proteomes" id="UP001418804">
    <property type="component" value="Unassembled WGS sequence"/>
</dbReference>